<dbReference type="InterPro" id="IPR007110">
    <property type="entry name" value="Ig-like_dom"/>
</dbReference>
<accession>A0ABM1FA88</accession>
<keyword evidence="5" id="KW-1185">Reference proteome</keyword>
<dbReference type="Proteomes" id="UP000695022">
    <property type="component" value="Unplaced"/>
</dbReference>
<feature type="transmembrane region" description="Helical" evidence="2">
    <location>
        <begin position="779"/>
        <end position="807"/>
    </location>
</feature>
<dbReference type="GeneID" id="106821182"/>
<feature type="signal peptide" evidence="3">
    <location>
        <begin position="1"/>
        <end position="19"/>
    </location>
</feature>
<feature type="region of interest" description="Disordered" evidence="1">
    <location>
        <begin position="837"/>
        <end position="943"/>
    </location>
</feature>
<evidence type="ECO:0000313" key="6">
    <source>
        <dbReference type="RefSeq" id="XP_014681359.1"/>
    </source>
</evidence>
<feature type="domain" description="Ig-like" evidence="4">
    <location>
        <begin position="20"/>
        <end position="135"/>
    </location>
</feature>
<name>A0ABM1FA88_PRICU</name>
<protein>
    <submittedName>
        <fullName evidence="6">Hemicentin-1-like</fullName>
    </submittedName>
</protein>
<dbReference type="PANTHER" id="PTHR23278:SF32">
    <property type="entry name" value="NEUROMUSCULIN, ISOFORM E"/>
    <property type="match status" value="1"/>
</dbReference>
<gene>
    <name evidence="6" type="primary">LOC106821182</name>
</gene>
<dbReference type="RefSeq" id="XP_014681359.1">
    <property type="nucleotide sequence ID" value="XM_014825873.1"/>
</dbReference>
<sequence>MSWNTGVALLLLTLDALQAPTIFASTGLAQVTVRIEPQPVQENTSVVLTCDYLLPEGQELIELTWKKDGVGIYRLRRNGQKRVLGGTPIPKKRMDLDYQPESSLRILEAKAGDSGMYQCIVGYGDDVYGSSELVVIVPPDDPVIVSSAVEGIVKEFDLLTLTCEADGGKPPANVTWWYKGAQMEEAVYKREGKDTSRGLGRSTLTIEVAATDDGESYQCQAWNIALRPESPKTTEITLDVSYTPEASISKERERVQESGSVQATCRLKAKPQTTDIQWTKDGTVIEQYEATMLLEDIKRQDAGEYRCVGRNVIGWGRESEPFILEVTYAPFVTMLYQGSEMPSSIATEGETLQLTCDADANPTPEYYRWTKDGSDIGENSHTYFVPVLTRQHKGTYQCTASNEAGHGTSELFVLDIEYKPVSQIVNSIGISPLIMTESEQSTLTLTCEIDANPIVKEIQWYKDGEAYLQNEANKVILEYVRREDAGQYSCQGSNMIGWGQKSNEFELIVQYKPDNVVVEPSRMTLYDGDMPENIYCKANGFPEPQFRWLRNGVVEAEGPELKLLGNTMTRERGGIYTCAVSNAFGETRADAVINVLHAPVCVQTETTFNAPVNEKVVLRCEVYANPPEVTFEWTVDGQEVEDDFEDGQVSSLSVRATRDTEFRDYHCRATNRIGTAHEPCIIHFRKMSEPQVVRTCEYETTPVNIFIQCAKGQDGGSAQHFLLFRNNEEVAKNPQPIFNISVEPGRTYEINIFAKNDIGMSSSYPLMVHTPKGGEEPQLLLSGGAIFGIVIVILIILVIIAAIILIVMRKKKRQNKGAYNINGADRKEPVNQNLLTTRSDDIEAGFLPPDAAKDGEDKNQNKEKSEKSKADFKDASNGNKENGPTPKTPLATGAPTGKNKKVYLPPVQHEHVNHQYEYENPQGDTDSEGRDRRGMTCDDDDDDDCLVVYADLDLPQCNSTPKPAVVVAADEDAELRTPYSTIDFSKRPPSPIQEVAEDENANEVTTEEAAAEEASGEEAAPETTDSTAEATSVEEEYKQQNPHTVIV</sequence>
<feature type="domain" description="Ig-like" evidence="4">
    <location>
        <begin position="599"/>
        <end position="671"/>
    </location>
</feature>
<evidence type="ECO:0000256" key="2">
    <source>
        <dbReference type="SAM" id="Phobius"/>
    </source>
</evidence>
<feature type="chain" id="PRO_5046293535" evidence="3">
    <location>
        <begin position="20"/>
        <end position="1047"/>
    </location>
</feature>
<dbReference type="SMART" id="SM00409">
    <property type="entry name" value="IG"/>
    <property type="match status" value="7"/>
</dbReference>
<feature type="compositionally biased region" description="Acidic residues" evidence="1">
    <location>
        <begin position="995"/>
        <end position="1020"/>
    </location>
</feature>
<keyword evidence="2" id="KW-1133">Transmembrane helix</keyword>
<reference evidence="6" key="1">
    <citation type="submission" date="2025-08" db="UniProtKB">
        <authorList>
            <consortium name="RefSeq"/>
        </authorList>
    </citation>
    <scope>IDENTIFICATION</scope>
</reference>
<feature type="compositionally biased region" description="Basic and acidic residues" evidence="1">
    <location>
        <begin position="927"/>
        <end position="936"/>
    </location>
</feature>
<dbReference type="Pfam" id="PF13927">
    <property type="entry name" value="Ig_3"/>
    <property type="match status" value="4"/>
</dbReference>
<dbReference type="Gene3D" id="2.60.40.10">
    <property type="entry name" value="Immunoglobulins"/>
    <property type="match status" value="7"/>
</dbReference>
<keyword evidence="2" id="KW-0812">Transmembrane</keyword>
<organism evidence="5 6">
    <name type="scientific">Priapulus caudatus</name>
    <name type="common">Priapulid worm</name>
    <dbReference type="NCBI Taxonomy" id="37621"/>
    <lineage>
        <taxon>Eukaryota</taxon>
        <taxon>Metazoa</taxon>
        <taxon>Ecdysozoa</taxon>
        <taxon>Scalidophora</taxon>
        <taxon>Priapulida</taxon>
        <taxon>Priapulimorpha</taxon>
        <taxon>Priapulimorphida</taxon>
        <taxon>Priapulidae</taxon>
        <taxon>Priapulus</taxon>
    </lineage>
</organism>
<feature type="domain" description="Ig-like" evidence="4">
    <location>
        <begin position="420"/>
        <end position="510"/>
    </location>
</feature>
<feature type="compositionally biased region" description="Basic and acidic residues" evidence="1">
    <location>
        <begin position="851"/>
        <end position="874"/>
    </location>
</feature>
<feature type="compositionally biased region" description="Basic and acidic residues" evidence="1">
    <location>
        <begin position="908"/>
        <end position="917"/>
    </location>
</feature>
<dbReference type="SMART" id="SM00408">
    <property type="entry name" value="IGc2"/>
    <property type="match status" value="7"/>
</dbReference>
<evidence type="ECO:0000256" key="3">
    <source>
        <dbReference type="SAM" id="SignalP"/>
    </source>
</evidence>
<evidence type="ECO:0000256" key="1">
    <source>
        <dbReference type="SAM" id="MobiDB-lite"/>
    </source>
</evidence>
<dbReference type="InterPro" id="IPR003598">
    <property type="entry name" value="Ig_sub2"/>
</dbReference>
<dbReference type="PANTHER" id="PTHR23278">
    <property type="entry name" value="SIDESTEP PROTEIN"/>
    <property type="match status" value="1"/>
</dbReference>
<feature type="region of interest" description="Disordered" evidence="1">
    <location>
        <begin position="979"/>
        <end position="1047"/>
    </location>
</feature>
<evidence type="ECO:0000313" key="5">
    <source>
        <dbReference type="Proteomes" id="UP000695022"/>
    </source>
</evidence>
<feature type="domain" description="Ig-like" evidence="4">
    <location>
        <begin position="142"/>
        <end position="237"/>
    </location>
</feature>
<dbReference type="CDD" id="cd00096">
    <property type="entry name" value="Ig"/>
    <property type="match status" value="1"/>
</dbReference>
<feature type="domain" description="Ig-like" evidence="4">
    <location>
        <begin position="330"/>
        <end position="414"/>
    </location>
</feature>
<keyword evidence="3" id="KW-0732">Signal</keyword>
<dbReference type="PROSITE" id="PS50835">
    <property type="entry name" value="IG_LIKE"/>
    <property type="match status" value="7"/>
</dbReference>
<evidence type="ECO:0000259" key="4">
    <source>
        <dbReference type="PROSITE" id="PS50835"/>
    </source>
</evidence>
<feature type="domain" description="Ig-like" evidence="4">
    <location>
        <begin position="244"/>
        <end position="327"/>
    </location>
</feature>
<keyword evidence="2" id="KW-0472">Membrane</keyword>
<proteinExistence type="predicted"/>
<dbReference type="InterPro" id="IPR013783">
    <property type="entry name" value="Ig-like_fold"/>
</dbReference>
<dbReference type="InterPro" id="IPR003599">
    <property type="entry name" value="Ig_sub"/>
</dbReference>
<dbReference type="Pfam" id="PF13895">
    <property type="entry name" value="Ig_2"/>
    <property type="match status" value="2"/>
</dbReference>
<dbReference type="SUPFAM" id="SSF48726">
    <property type="entry name" value="Immunoglobulin"/>
    <property type="match status" value="6"/>
</dbReference>
<dbReference type="InterPro" id="IPR036179">
    <property type="entry name" value="Ig-like_dom_sf"/>
</dbReference>
<feature type="domain" description="Ig-like" evidence="4">
    <location>
        <begin position="513"/>
        <end position="594"/>
    </location>
</feature>